<gene>
    <name evidence="7" type="ORF">E2I00_003365</name>
</gene>
<keyword evidence="2" id="KW-1003">Cell membrane</keyword>
<accession>A0A643CF82</accession>
<keyword evidence="3" id="KW-0297">G-protein coupled receptor</keyword>
<dbReference type="EMBL" id="SGJD01001688">
    <property type="protein sequence ID" value="KAB0398809.1"/>
    <property type="molecule type" value="Genomic_DNA"/>
</dbReference>
<evidence type="ECO:0000256" key="4">
    <source>
        <dbReference type="ARBA" id="ARBA00023170"/>
    </source>
</evidence>
<keyword evidence="5" id="KW-0807">Transducer</keyword>
<dbReference type="GO" id="GO:0043005">
    <property type="term" value="C:neuron projection"/>
    <property type="evidence" value="ECO:0007669"/>
    <property type="project" value="TreeGrafter"/>
</dbReference>
<dbReference type="Gene3D" id="1.20.1070.10">
    <property type="entry name" value="Rhodopsin 7-helix transmembrane proteins"/>
    <property type="match status" value="1"/>
</dbReference>
<keyword evidence="6" id="KW-0472">Membrane</keyword>
<evidence type="ECO:0000313" key="7">
    <source>
        <dbReference type="EMBL" id="KAB0398809.1"/>
    </source>
</evidence>
<comment type="caution">
    <text evidence="7">The sequence shown here is derived from an EMBL/GenBank/DDBJ whole genome shotgun (WGS) entry which is preliminary data.</text>
</comment>
<feature type="transmembrane region" description="Helical" evidence="6">
    <location>
        <begin position="100"/>
        <end position="125"/>
    </location>
</feature>
<evidence type="ECO:0000256" key="3">
    <source>
        <dbReference type="ARBA" id="ARBA00023040"/>
    </source>
</evidence>
<dbReference type="PANTHER" id="PTHR24229:SF38">
    <property type="entry name" value="SOMATOSTATIN RECEPTOR TYPE 1"/>
    <property type="match status" value="1"/>
</dbReference>
<comment type="subcellular location">
    <subcellularLocation>
        <location evidence="1">Cell membrane</location>
        <topology evidence="1">Multi-pass membrane protein</topology>
    </subcellularLocation>
</comment>
<dbReference type="GO" id="GO:0042923">
    <property type="term" value="F:neuropeptide binding"/>
    <property type="evidence" value="ECO:0007669"/>
    <property type="project" value="TreeGrafter"/>
</dbReference>
<keyword evidence="4" id="KW-0675">Receptor</keyword>
<evidence type="ECO:0000256" key="1">
    <source>
        <dbReference type="ARBA" id="ARBA00004651"/>
    </source>
</evidence>
<keyword evidence="6" id="KW-1133">Transmembrane helix</keyword>
<feature type="transmembrane region" description="Helical" evidence="6">
    <location>
        <begin position="131"/>
        <end position="160"/>
    </location>
</feature>
<evidence type="ECO:0008006" key="9">
    <source>
        <dbReference type="Google" id="ProtNLM"/>
    </source>
</evidence>
<evidence type="ECO:0000256" key="5">
    <source>
        <dbReference type="ARBA" id="ARBA00023224"/>
    </source>
</evidence>
<evidence type="ECO:0000256" key="6">
    <source>
        <dbReference type="SAM" id="Phobius"/>
    </source>
</evidence>
<dbReference type="Proteomes" id="UP000437017">
    <property type="component" value="Unassembled WGS sequence"/>
</dbReference>
<organism evidence="7 8">
    <name type="scientific">Balaenoptera physalus</name>
    <name type="common">Fin whale</name>
    <name type="synonym">Balaena physalus</name>
    <dbReference type="NCBI Taxonomy" id="9770"/>
    <lineage>
        <taxon>Eukaryota</taxon>
        <taxon>Metazoa</taxon>
        <taxon>Chordata</taxon>
        <taxon>Craniata</taxon>
        <taxon>Vertebrata</taxon>
        <taxon>Euteleostomi</taxon>
        <taxon>Mammalia</taxon>
        <taxon>Eutheria</taxon>
        <taxon>Laurasiatheria</taxon>
        <taxon>Artiodactyla</taxon>
        <taxon>Whippomorpha</taxon>
        <taxon>Cetacea</taxon>
        <taxon>Mysticeti</taxon>
        <taxon>Balaenopteridae</taxon>
        <taxon>Balaenoptera</taxon>
    </lineage>
</organism>
<keyword evidence="8" id="KW-1185">Reference proteome</keyword>
<dbReference type="SUPFAM" id="SSF81321">
    <property type="entry name" value="Family A G protein-coupled receptor-like"/>
    <property type="match status" value="2"/>
</dbReference>
<dbReference type="GO" id="GO:0004994">
    <property type="term" value="F:somatostatin receptor activity"/>
    <property type="evidence" value="ECO:0007669"/>
    <property type="project" value="TreeGrafter"/>
</dbReference>
<keyword evidence="6" id="KW-0812">Transmembrane</keyword>
<feature type="transmembrane region" description="Helical" evidence="6">
    <location>
        <begin position="24"/>
        <end position="45"/>
    </location>
</feature>
<dbReference type="GO" id="GO:0005886">
    <property type="term" value="C:plasma membrane"/>
    <property type="evidence" value="ECO:0007669"/>
    <property type="project" value="UniProtKB-SubCell"/>
</dbReference>
<evidence type="ECO:0000313" key="8">
    <source>
        <dbReference type="Proteomes" id="UP000437017"/>
    </source>
</evidence>
<protein>
    <recommendedName>
        <fullName evidence="9">G-protein coupled receptors family 1 profile domain-containing protein</fullName>
    </recommendedName>
</protein>
<reference evidence="7 8" key="1">
    <citation type="journal article" date="2019" name="PLoS ONE">
        <title>Genomic analyses reveal an absence of contemporary introgressive admixture between fin whales and blue whales, despite known hybrids.</title>
        <authorList>
            <person name="Westbury M.V."/>
            <person name="Petersen B."/>
            <person name="Lorenzen E.D."/>
        </authorList>
    </citation>
    <scope>NUCLEOTIDE SEQUENCE [LARGE SCALE GENOMIC DNA]</scope>
    <source>
        <strain evidence="7">FinWhale-01</strain>
    </source>
</reference>
<dbReference type="GO" id="GO:0071392">
    <property type="term" value="P:cellular response to estradiol stimulus"/>
    <property type="evidence" value="ECO:0007669"/>
    <property type="project" value="TreeGrafter"/>
</dbReference>
<sequence length="211" mass="22241">SRRMEANATSTTGLTATPEQRLRLVFAGVCGLVLLVGLLANGPMLLVDWWLGPTICTISQTANNATMFCTFYGMVAMALLCHVAVAWPDGVEHLGAPGNTGLILVVLVVFMLMWGPCSVLGYVAAVGDLPAMLVAFVASSFCTILAYSNCAVSPILCFYLSRPFPARLRDLFCRPMAATHPRDVGGAGVAIESIQPGHDRAPGSLWGLAGV</sequence>
<feature type="non-terminal residue" evidence="7">
    <location>
        <position position="1"/>
    </location>
</feature>
<dbReference type="OrthoDB" id="10044919at2759"/>
<evidence type="ECO:0000256" key="2">
    <source>
        <dbReference type="ARBA" id="ARBA00022475"/>
    </source>
</evidence>
<dbReference type="PANTHER" id="PTHR24229">
    <property type="entry name" value="NEUROPEPTIDES RECEPTOR"/>
    <property type="match status" value="1"/>
</dbReference>
<dbReference type="AlphaFoldDB" id="A0A643CF82"/>
<name>A0A643CF82_BALPH</name>
<feature type="transmembrane region" description="Helical" evidence="6">
    <location>
        <begin position="65"/>
        <end position="88"/>
    </location>
</feature>
<proteinExistence type="predicted"/>